<proteinExistence type="predicted"/>
<dbReference type="EMBL" id="JAPFFK010000009">
    <property type="protein sequence ID" value="KAJ6744502.1"/>
    <property type="molecule type" value="Genomic_DNA"/>
</dbReference>
<reference evidence="1" key="2">
    <citation type="journal article" date="2023" name="Int. J. Mol. Sci.">
        <title>De Novo Assembly and Annotation of 11 Diverse Shrub Willow (Salix) Genomes Reveals Novel Gene Organization in Sex-Linked Regions.</title>
        <authorList>
            <person name="Hyden B."/>
            <person name="Feng K."/>
            <person name="Yates T.B."/>
            <person name="Jawdy S."/>
            <person name="Cereghino C."/>
            <person name="Smart L.B."/>
            <person name="Muchero W."/>
        </authorList>
    </citation>
    <scope>NUCLEOTIDE SEQUENCE</scope>
    <source>
        <tissue evidence="1">Shoot tip</tissue>
    </source>
</reference>
<name>A0A9Q0V9U1_SALPP</name>
<reference evidence="1" key="1">
    <citation type="submission" date="2022-11" db="EMBL/GenBank/DDBJ databases">
        <authorList>
            <person name="Hyden B.L."/>
            <person name="Feng K."/>
            <person name="Yates T."/>
            <person name="Jawdy S."/>
            <person name="Smart L.B."/>
            <person name="Muchero W."/>
        </authorList>
    </citation>
    <scope>NUCLEOTIDE SEQUENCE</scope>
    <source>
        <tissue evidence="1">Shoot tip</tissue>
    </source>
</reference>
<evidence type="ECO:0000313" key="2">
    <source>
        <dbReference type="Proteomes" id="UP001151532"/>
    </source>
</evidence>
<protein>
    <submittedName>
        <fullName evidence="1">Uncharacterized protein</fullName>
    </submittedName>
</protein>
<keyword evidence="2" id="KW-1185">Reference proteome</keyword>
<accession>A0A9Q0V9U1</accession>
<evidence type="ECO:0000313" key="1">
    <source>
        <dbReference type="EMBL" id="KAJ6744502.1"/>
    </source>
</evidence>
<comment type="caution">
    <text evidence="1">The sequence shown here is derived from an EMBL/GenBank/DDBJ whole genome shotgun (WGS) entry which is preliminary data.</text>
</comment>
<gene>
    <name evidence="1" type="ORF">OIU79_030772</name>
</gene>
<dbReference type="AlphaFoldDB" id="A0A9Q0V9U1"/>
<dbReference type="Proteomes" id="UP001151532">
    <property type="component" value="Chromosome 19"/>
</dbReference>
<sequence length="20" mass="2220">MLWRVLSLAIHKCGVAGFFA</sequence>
<organism evidence="1 2">
    <name type="scientific">Salix purpurea</name>
    <name type="common">Purple osier willow</name>
    <dbReference type="NCBI Taxonomy" id="77065"/>
    <lineage>
        <taxon>Eukaryota</taxon>
        <taxon>Viridiplantae</taxon>
        <taxon>Streptophyta</taxon>
        <taxon>Embryophyta</taxon>
        <taxon>Tracheophyta</taxon>
        <taxon>Spermatophyta</taxon>
        <taxon>Magnoliopsida</taxon>
        <taxon>eudicotyledons</taxon>
        <taxon>Gunneridae</taxon>
        <taxon>Pentapetalae</taxon>
        <taxon>rosids</taxon>
        <taxon>fabids</taxon>
        <taxon>Malpighiales</taxon>
        <taxon>Salicaceae</taxon>
        <taxon>Saliceae</taxon>
        <taxon>Salix</taxon>
    </lineage>
</organism>